<reference evidence="1" key="1">
    <citation type="submission" date="2014-07" db="EMBL/GenBank/DDBJ databases">
        <authorList>
            <person name="Martin A.A"/>
            <person name="De Silva N."/>
        </authorList>
    </citation>
    <scope>NUCLEOTIDE SEQUENCE</scope>
</reference>
<dbReference type="AlphaFoldDB" id="A0A0K0G567"/>
<proteinExistence type="predicted"/>
<reference evidence="2" key="2">
    <citation type="submission" date="2015-08" db="UniProtKB">
        <authorList>
            <consortium name="WormBaseParasite"/>
        </authorList>
    </citation>
    <scope>IDENTIFICATION</scope>
</reference>
<evidence type="ECO:0000313" key="1">
    <source>
        <dbReference type="Proteomes" id="UP000035680"/>
    </source>
</evidence>
<protein>
    <submittedName>
        <fullName evidence="2">Cytotoxic translational repressor of toxin-antitoxin stability system</fullName>
    </submittedName>
</protein>
<sequence length="88" mass="10489">MPFLRYNSQNKITQKNWWQWCKLIQRSRADSHQIRIYPRYLNLQVSANIYGLIRGCLGADPRIFVRNDPWILIRIGEEGKIHILIHSG</sequence>
<accession>A0A0K0G567</accession>
<evidence type="ECO:0000313" key="2">
    <source>
        <dbReference type="WBParaSite" id="SVE_1988100.1"/>
    </source>
</evidence>
<name>A0A0K0G567_STRVS</name>
<dbReference type="WBParaSite" id="SVE_1988100.1">
    <property type="protein sequence ID" value="SVE_1988100.1"/>
    <property type="gene ID" value="SVE_1988100"/>
</dbReference>
<dbReference type="Proteomes" id="UP000035680">
    <property type="component" value="Unassembled WGS sequence"/>
</dbReference>
<keyword evidence="1" id="KW-1185">Reference proteome</keyword>
<organism evidence="1 2">
    <name type="scientific">Strongyloides venezuelensis</name>
    <name type="common">Threadworm</name>
    <dbReference type="NCBI Taxonomy" id="75913"/>
    <lineage>
        <taxon>Eukaryota</taxon>
        <taxon>Metazoa</taxon>
        <taxon>Ecdysozoa</taxon>
        <taxon>Nematoda</taxon>
        <taxon>Chromadorea</taxon>
        <taxon>Rhabditida</taxon>
        <taxon>Tylenchina</taxon>
        <taxon>Panagrolaimomorpha</taxon>
        <taxon>Strongyloidoidea</taxon>
        <taxon>Strongyloididae</taxon>
        <taxon>Strongyloides</taxon>
    </lineage>
</organism>